<dbReference type="InterPro" id="IPR017853">
    <property type="entry name" value="GH"/>
</dbReference>
<dbReference type="SUPFAM" id="SSF55166">
    <property type="entry name" value="Hedgehog/DD-peptidase"/>
    <property type="match status" value="1"/>
</dbReference>
<evidence type="ECO:0000313" key="6">
    <source>
        <dbReference type="EMBL" id="CAB4199303.1"/>
    </source>
</evidence>
<proteinExistence type="inferred from homology"/>
<dbReference type="Pfam" id="PF01471">
    <property type="entry name" value="PG_binding_1"/>
    <property type="match status" value="1"/>
</dbReference>
<dbReference type="Gene3D" id="3.20.20.80">
    <property type="entry name" value="Glycosidases"/>
    <property type="match status" value="1"/>
</dbReference>
<reference evidence="5" key="1">
    <citation type="submission" date="2020-05" db="EMBL/GenBank/DDBJ databases">
        <authorList>
            <person name="Chiriac C."/>
            <person name="Salcher M."/>
            <person name="Ghai R."/>
            <person name="Kavagutti S V."/>
        </authorList>
    </citation>
    <scope>NUCLEOTIDE SEQUENCE</scope>
</reference>
<dbReference type="EMBL" id="LR797278">
    <property type="protein sequence ID" value="CAB4199303.1"/>
    <property type="molecule type" value="Genomic_DNA"/>
</dbReference>
<comment type="similarity">
    <text evidence="2">Belongs to the glycosyl hydrolase 25 family.</text>
</comment>
<dbReference type="EC" id="3.2.1.17" evidence="3"/>
<dbReference type="Gene3D" id="3.30.1380.10">
    <property type="match status" value="1"/>
</dbReference>
<evidence type="ECO:0000313" key="5">
    <source>
        <dbReference type="EMBL" id="CAB4183277.1"/>
    </source>
</evidence>
<feature type="domain" description="Peptidoglycan binding-like" evidence="4">
    <location>
        <begin position="158"/>
        <end position="215"/>
    </location>
</feature>
<organism evidence="5">
    <name type="scientific">uncultured Caudovirales phage</name>
    <dbReference type="NCBI Taxonomy" id="2100421"/>
    <lineage>
        <taxon>Viruses</taxon>
        <taxon>Duplodnaviria</taxon>
        <taxon>Heunggongvirae</taxon>
        <taxon>Uroviricota</taxon>
        <taxon>Caudoviricetes</taxon>
        <taxon>Peduoviridae</taxon>
        <taxon>Maltschvirus</taxon>
        <taxon>Maltschvirus maltsch</taxon>
    </lineage>
</organism>
<accession>A0A6J5QLB4</accession>
<dbReference type="InterPro" id="IPR002477">
    <property type="entry name" value="Peptidoglycan-bd-like"/>
</dbReference>
<dbReference type="EMBL" id="LR797042">
    <property type="protein sequence ID" value="CAB4183277.1"/>
    <property type="molecule type" value="Genomic_DNA"/>
</dbReference>
<dbReference type="EMBL" id="LR798385">
    <property type="protein sequence ID" value="CAB5228448.1"/>
    <property type="molecule type" value="Genomic_DNA"/>
</dbReference>
<gene>
    <name evidence="5" type="ORF">UFOVP1084_46</name>
    <name evidence="6" type="ORF">UFOVP1328_32</name>
    <name evidence="7" type="ORF">UFOVP1532_63</name>
</gene>
<dbReference type="InterPro" id="IPR036366">
    <property type="entry name" value="PGBDSf"/>
</dbReference>
<dbReference type="SUPFAM" id="SSF51445">
    <property type="entry name" value="(Trans)glycosidases"/>
    <property type="match status" value="1"/>
</dbReference>
<comment type="catalytic activity">
    <reaction evidence="1">
        <text>Hydrolysis of (1-&gt;4)-beta-linkages between N-acetylmuramic acid and N-acetyl-D-glucosamine residues in a peptidoglycan and between N-acetyl-D-glucosamine residues in chitodextrins.</text>
        <dbReference type="EC" id="3.2.1.17"/>
    </reaction>
</comment>
<evidence type="ECO:0000259" key="4">
    <source>
        <dbReference type="Pfam" id="PF01471"/>
    </source>
</evidence>
<evidence type="ECO:0000313" key="7">
    <source>
        <dbReference type="EMBL" id="CAB5228448.1"/>
    </source>
</evidence>
<dbReference type="Pfam" id="PF01183">
    <property type="entry name" value="Glyco_hydro_25"/>
    <property type="match status" value="1"/>
</dbReference>
<dbReference type="InterPro" id="IPR009045">
    <property type="entry name" value="Zn_M74/Hedgehog-like"/>
</dbReference>
<dbReference type="PROSITE" id="PS51904">
    <property type="entry name" value="GLYCOSYL_HYDROL_F25_2"/>
    <property type="match status" value="1"/>
</dbReference>
<dbReference type="InterPro" id="IPR036365">
    <property type="entry name" value="PGBD-like_sf"/>
</dbReference>
<evidence type="ECO:0000256" key="2">
    <source>
        <dbReference type="ARBA" id="ARBA00010646"/>
    </source>
</evidence>
<sequence length="440" mass="48528">MGFSNGQAKASDLSPLNGGGKLRADAARAYNALDRYLRAHNLGSLSNSGDGATYRAKGHPSDYPNGPFTQWYAWQRYQHGGNLAATPGTSNHGLGLAVDFRPDAIPLVAKYGNQFGWAKHGDAMGENWHYTYKPGNYSAVNKYSEVVAGMTIKPGDIGPGVVTMKKCLQKWGCWPRLWRIDNRYAGRTGRAVKAFQKSRHIKPDGIVGPATWQALKAIPAIAVKKPLIKPKPPVKHVNPGAKYFADIYSGDRTYDPKAYAAAGHTHIVLKASEGRTYYDNGFAERFAASARLTRWVYHFARPTANKPQEEAANFAKALQRVNLTADDRLVLDWEDPKYSANGSDWVQQFVDAMAHYGHEIRVIYSGGYYIENTITRWPSSKSGPLRYWHAAYITNPESSLPKIGGQHLVAVQYTDGTNGNQPRSIAGIGNCDISYFAGKR</sequence>
<protein>
    <recommendedName>
        <fullName evidence="3">lysozyme</fullName>
        <ecNumber evidence="3">3.2.1.17</ecNumber>
    </recommendedName>
</protein>
<dbReference type="GO" id="GO:0003796">
    <property type="term" value="F:lysozyme activity"/>
    <property type="evidence" value="ECO:0007669"/>
    <property type="project" value="UniProtKB-EC"/>
</dbReference>
<dbReference type="InterPro" id="IPR002053">
    <property type="entry name" value="Glyco_hydro_25"/>
</dbReference>
<name>A0A6J5QLB4_9CAUD</name>
<evidence type="ECO:0000256" key="1">
    <source>
        <dbReference type="ARBA" id="ARBA00000632"/>
    </source>
</evidence>
<dbReference type="GO" id="GO:0016998">
    <property type="term" value="P:cell wall macromolecule catabolic process"/>
    <property type="evidence" value="ECO:0007669"/>
    <property type="project" value="InterPro"/>
</dbReference>
<dbReference type="Gene3D" id="1.10.101.10">
    <property type="entry name" value="PGBD-like superfamily/PGBD"/>
    <property type="match status" value="1"/>
</dbReference>
<evidence type="ECO:0000256" key="3">
    <source>
        <dbReference type="ARBA" id="ARBA00012732"/>
    </source>
</evidence>
<dbReference type="GO" id="GO:0009253">
    <property type="term" value="P:peptidoglycan catabolic process"/>
    <property type="evidence" value="ECO:0007669"/>
    <property type="project" value="InterPro"/>
</dbReference>
<dbReference type="SUPFAM" id="SSF47090">
    <property type="entry name" value="PGBD-like"/>
    <property type="match status" value="1"/>
</dbReference>